<dbReference type="EMBL" id="CP046052">
    <property type="protein sequence ID" value="QGM47137.1"/>
    <property type="molecule type" value="Genomic_DNA"/>
</dbReference>
<dbReference type="CDD" id="cd02440">
    <property type="entry name" value="AdoMet_MTases"/>
    <property type="match status" value="1"/>
</dbReference>
<dbReference type="InterPro" id="IPR029063">
    <property type="entry name" value="SAM-dependent_MTases_sf"/>
</dbReference>
<dbReference type="GO" id="GO:0008168">
    <property type="term" value="F:methyltransferase activity"/>
    <property type="evidence" value="ECO:0007669"/>
    <property type="project" value="UniProtKB-KW"/>
</dbReference>
<name>A0A6B8KHJ8_9HYPH</name>
<dbReference type="OrthoDB" id="9810247at2"/>
<gene>
    <name evidence="1" type="ORF">H2LOC_016355</name>
</gene>
<accession>A0A6B8KHJ8</accession>
<dbReference type="RefSeq" id="WP_136497914.1">
    <property type="nucleotide sequence ID" value="NZ_CP046052.1"/>
</dbReference>
<dbReference type="GO" id="GO:0032259">
    <property type="term" value="P:methylation"/>
    <property type="evidence" value="ECO:0007669"/>
    <property type="project" value="UniProtKB-KW"/>
</dbReference>
<dbReference type="KEGG" id="mhey:H2LOC_016355"/>
<organism evidence="1 2">
    <name type="scientific">Methylocystis heyeri</name>
    <dbReference type="NCBI Taxonomy" id="391905"/>
    <lineage>
        <taxon>Bacteria</taxon>
        <taxon>Pseudomonadati</taxon>
        <taxon>Pseudomonadota</taxon>
        <taxon>Alphaproteobacteria</taxon>
        <taxon>Hyphomicrobiales</taxon>
        <taxon>Methylocystaceae</taxon>
        <taxon>Methylocystis</taxon>
    </lineage>
</organism>
<keyword evidence="1" id="KW-0489">Methyltransferase</keyword>
<sequence length="263" mass="30740">MLKEARKPSEVDLRRKRMVVNYHFIDVGGCYSDYDADRGNFQRIYGEFINQEKALSGRVLDIGCGHGLNPSYKYFSNRINWLDGVDPFPVMEPPTHLVNRWVCPLENIPVPSETYDVAYSYNVVEHVEDAKPFLRKATDILKPGGVYWSMSPNYHHPFTFVTRLIQRSGVLALYRRYVNPMANDYPAYYRLSNDKVILRAIADQHLPVSKIDLYYVQNVQWDVYFPRAIRSIAHILDKILILRSPKRSFILMFRLEREAESPT</sequence>
<evidence type="ECO:0000313" key="2">
    <source>
        <dbReference type="Proteomes" id="UP000309061"/>
    </source>
</evidence>
<dbReference type="Pfam" id="PF13489">
    <property type="entry name" value="Methyltransf_23"/>
    <property type="match status" value="1"/>
</dbReference>
<dbReference type="SUPFAM" id="SSF53335">
    <property type="entry name" value="S-adenosyl-L-methionine-dependent methyltransferases"/>
    <property type="match status" value="1"/>
</dbReference>
<evidence type="ECO:0000313" key="1">
    <source>
        <dbReference type="EMBL" id="QGM47137.1"/>
    </source>
</evidence>
<keyword evidence="1" id="KW-0808">Transferase</keyword>
<reference evidence="1 2" key="1">
    <citation type="submission" date="2019-11" db="EMBL/GenBank/DDBJ databases">
        <title>The genome sequence of Methylocystis heyeri.</title>
        <authorList>
            <person name="Oshkin I.Y."/>
            <person name="Miroshnikov K."/>
            <person name="Dedysh S.N."/>
        </authorList>
    </citation>
    <scope>NUCLEOTIDE SEQUENCE [LARGE SCALE GENOMIC DNA]</scope>
    <source>
        <strain evidence="1 2">H2</strain>
    </source>
</reference>
<keyword evidence="2" id="KW-1185">Reference proteome</keyword>
<protein>
    <submittedName>
        <fullName evidence="1">Methyltransferase domain-containing protein</fullName>
    </submittedName>
</protein>
<proteinExistence type="predicted"/>
<dbReference type="Proteomes" id="UP000309061">
    <property type="component" value="Chromosome"/>
</dbReference>
<dbReference type="Gene3D" id="3.40.50.150">
    <property type="entry name" value="Vaccinia Virus protein VP39"/>
    <property type="match status" value="1"/>
</dbReference>
<dbReference type="AlphaFoldDB" id="A0A6B8KHJ8"/>